<dbReference type="SUPFAM" id="SSF88946">
    <property type="entry name" value="Sigma2 domain of RNA polymerase sigma factors"/>
    <property type="match status" value="1"/>
</dbReference>
<dbReference type="Gene3D" id="1.10.1740.10">
    <property type="match status" value="1"/>
</dbReference>
<dbReference type="InterPro" id="IPR007627">
    <property type="entry name" value="RNA_pol_sigma70_r2"/>
</dbReference>
<keyword evidence="4" id="KW-0238">DNA-binding</keyword>
<dbReference type="EMBL" id="BAAATD010000007">
    <property type="protein sequence ID" value="GAA2610827.1"/>
    <property type="molecule type" value="Genomic_DNA"/>
</dbReference>
<keyword evidence="2" id="KW-0805">Transcription regulation</keyword>
<proteinExistence type="inferred from homology"/>
<dbReference type="RefSeq" id="WP_344544857.1">
    <property type="nucleotide sequence ID" value="NZ_BAAATD010000007.1"/>
</dbReference>
<evidence type="ECO:0000256" key="4">
    <source>
        <dbReference type="ARBA" id="ARBA00023125"/>
    </source>
</evidence>
<dbReference type="Proteomes" id="UP001501509">
    <property type="component" value="Unassembled WGS sequence"/>
</dbReference>
<evidence type="ECO:0000256" key="3">
    <source>
        <dbReference type="ARBA" id="ARBA00023082"/>
    </source>
</evidence>
<dbReference type="NCBIfam" id="TIGR02937">
    <property type="entry name" value="sigma70-ECF"/>
    <property type="match status" value="1"/>
</dbReference>
<reference evidence="9 10" key="1">
    <citation type="journal article" date="2019" name="Int. J. Syst. Evol. Microbiol.">
        <title>The Global Catalogue of Microorganisms (GCM) 10K type strain sequencing project: providing services to taxonomists for standard genome sequencing and annotation.</title>
        <authorList>
            <consortium name="The Broad Institute Genomics Platform"/>
            <consortium name="The Broad Institute Genome Sequencing Center for Infectious Disease"/>
            <person name="Wu L."/>
            <person name="Ma J."/>
        </authorList>
    </citation>
    <scope>NUCLEOTIDE SEQUENCE [LARGE SCALE GENOMIC DNA]</scope>
    <source>
        <strain evidence="9 10">JCM 6833</strain>
    </source>
</reference>
<keyword evidence="3" id="KW-0731">Sigma factor</keyword>
<dbReference type="Pfam" id="PF04542">
    <property type="entry name" value="Sigma70_r2"/>
    <property type="match status" value="1"/>
</dbReference>
<evidence type="ECO:0000256" key="5">
    <source>
        <dbReference type="ARBA" id="ARBA00023163"/>
    </source>
</evidence>
<comment type="caution">
    <text evidence="9">The sequence shown here is derived from an EMBL/GenBank/DDBJ whole genome shotgun (WGS) entry which is preliminary data.</text>
</comment>
<dbReference type="PANTHER" id="PTHR43133">
    <property type="entry name" value="RNA POLYMERASE ECF-TYPE SIGMA FACTO"/>
    <property type="match status" value="1"/>
</dbReference>
<dbReference type="InterPro" id="IPR039425">
    <property type="entry name" value="RNA_pol_sigma-70-like"/>
</dbReference>
<evidence type="ECO:0000313" key="10">
    <source>
        <dbReference type="Proteomes" id="UP001501509"/>
    </source>
</evidence>
<dbReference type="SUPFAM" id="SSF88659">
    <property type="entry name" value="Sigma3 and sigma4 domains of RNA polymerase sigma factors"/>
    <property type="match status" value="1"/>
</dbReference>
<evidence type="ECO:0000313" key="9">
    <source>
        <dbReference type="EMBL" id="GAA2610827.1"/>
    </source>
</evidence>
<evidence type="ECO:0000256" key="1">
    <source>
        <dbReference type="ARBA" id="ARBA00010641"/>
    </source>
</evidence>
<feature type="region of interest" description="Disordered" evidence="6">
    <location>
        <begin position="12"/>
        <end position="35"/>
    </location>
</feature>
<sequence length="192" mass="21338">MVRLYGMDQESLTVIDPPGADPEPESDPGPGPALGPVGALFADHRLKLFRLAVLLVGDENTAEDVVQDAFLGLHRRWETLDEEKALSYARASVVNACRSVIRRRVVARRFGAHHEPPMWSAESEAIVGEDRRRVMEAVQRLPRRRREVLVMRYYLDLSDAEIAAAMGVSQVTVRTTAARGLKALARLLGNDE</sequence>
<dbReference type="InterPro" id="IPR013325">
    <property type="entry name" value="RNA_pol_sigma_r2"/>
</dbReference>
<dbReference type="Pfam" id="PF08281">
    <property type="entry name" value="Sigma70_r4_2"/>
    <property type="match status" value="1"/>
</dbReference>
<dbReference type="InterPro" id="IPR013324">
    <property type="entry name" value="RNA_pol_sigma_r3/r4-like"/>
</dbReference>
<feature type="domain" description="RNA polymerase sigma-70 region 2" evidence="7">
    <location>
        <begin position="40"/>
        <end position="104"/>
    </location>
</feature>
<dbReference type="Gene3D" id="1.10.10.10">
    <property type="entry name" value="Winged helix-like DNA-binding domain superfamily/Winged helix DNA-binding domain"/>
    <property type="match status" value="1"/>
</dbReference>
<accession>A0ABN3Q060</accession>
<comment type="similarity">
    <text evidence="1">Belongs to the sigma-70 factor family. ECF subfamily.</text>
</comment>
<dbReference type="InterPro" id="IPR013249">
    <property type="entry name" value="RNA_pol_sigma70_r4_t2"/>
</dbReference>
<dbReference type="CDD" id="cd06171">
    <property type="entry name" value="Sigma70_r4"/>
    <property type="match status" value="1"/>
</dbReference>
<evidence type="ECO:0000256" key="6">
    <source>
        <dbReference type="SAM" id="MobiDB-lite"/>
    </source>
</evidence>
<dbReference type="PANTHER" id="PTHR43133:SF50">
    <property type="entry name" value="ECF RNA POLYMERASE SIGMA FACTOR SIGM"/>
    <property type="match status" value="1"/>
</dbReference>
<evidence type="ECO:0000259" key="7">
    <source>
        <dbReference type="Pfam" id="PF04542"/>
    </source>
</evidence>
<dbReference type="InterPro" id="IPR036388">
    <property type="entry name" value="WH-like_DNA-bd_sf"/>
</dbReference>
<organism evidence="9 10">
    <name type="scientific">Actinomadura fulvescens</name>
    <dbReference type="NCBI Taxonomy" id="46160"/>
    <lineage>
        <taxon>Bacteria</taxon>
        <taxon>Bacillati</taxon>
        <taxon>Actinomycetota</taxon>
        <taxon>Actinomycetes</taxon>
        <taxon>Streptosporangiales</taxon>
        <taxon>Thermomonosporaceae</taxon>
        <taxon>Actinomadura</taxon>
    </lineage>
</organism>
<name>A0ABN3Q060_9ACTN</name>
<protein>
    <submittedName>
        <fullName evidence="9">SigE family RNA polymerase sigma factor</fullName>
    </submittedName>
</protein>
<evidence type="ECO:0000256" key="2">
    <source>
        <dbReference type="ARBA" id="ARBA00023015"/>
    </source>
</evidence>
<feature type="domain" description="RNA polymerase sigma factor 70 region 4 type 2" evidence="8">
    <location>
        <begin position="132"/>
        <end position="184"/>
    </location>
</feature>
<gene>
    <name evidence="9" type="ORF">GCM10010411_51570</name>
</gene>
<evidence type="ECO:0000259" key="8">
    <source>
        <dbReference type="Pfam" id="PF08281"/>
    </source>
</evidence>
<keyword evidence="10" id="KW-1185">Reference proteome</keyword>
<keyword evidence="5" id="KW-0804">Transcription</keyword>
<dbReference type="InterPro" id="IPR014284">
    <property type="entry name" value="RNA_pol_sigma-70_dom"/>
</dbReference>